<dbReference type="InterPro" id="IPR000866">
    <property type="entry name" value="AhpC/TSA"/>
</dbReference>
<dbReference type="InterPro" id="IPR013766">
    <property type="entry name" value="Thioredoxin_domain"/>
</dbReference>
<evidence type="ECO:0000259" key="1">
    <source>
        <dbReference type="PROSITE" id="PS51352"/>
    </source>
</evidence>
<dbReference type="Pfam" id="PF00578">
    <property type="entry name" value="AhpC-TSA"/>
    <property type="match status" value="1"/>
</dbReference>
<comment type="caution">
    <text evidence="2">The sequence shown here is derived from an EMBL/GenBank/DDBJ whole genome shotgun (WGS) entry which is preliminary data.</text>
</comment>
<proteinExistence type="predicted"/>
<evidence type="ECO:0000313" key="2">
    <source>
        <dbReference type="EMBL" id="GGJ45283.1"/>
    </source>
</evidence>
<keyword evidence="3" id="KW-1185">Reference proteome</keyword>
<feature type="domain" description="Thioredoxin" evidence="1">
    <location>
        <begin position="2"/>
        <end position="183"/>
    </location>
</feature>
<sequence>MLQAGELSPLFQTQDFRGQPIQPSDFRGKYTLLSFFRNGACAMCNLRVHQLIQQQPQLQAAGIQTITVFESGLESIEEHVGKQNPPFPILPDPQAKLYDLYGLESSESKIQSTMQRPDLQDHIQEASAAGFALQHEEGSNFHRMPADFLIGPDLRIVVAHYADYVYDHLPFEEVFRLVGDHQKQPVSG</sequence>
<dbReference type="RefSeq" id="WP_189004650.1">
    <property type="nucleotide sequence ID" value="NZ_BMOD01000015.1"/>
</dbReference>
<dbReference type="Gene3D" id="3.40.30.10">
    <property type="entry name" value="Glutaredoxin"/>
    <property type="match status" value="1"/>
</dbReference>
<name>A0ABQ2D3X1_9DEIO</name>
<organism evidence="2 3">
    <name type="scientific">Deinococcus roseus</name>
    <dbReference type="NCBI Taxonomy" id="392414"/>
    <lineage>
        <taxon>Bacteria</taxon>
        <taxon>Thermotogati</taxon>
        <taxon>Deinococcota</taxon>
        <taxon>Deinococci</taxon>
        <taxon>Deinococcales</taxon>
        <taxon>Deinococcaceae</taxon>
        <taxon>Deinococcus</taxon>
    </lineage>
</organism>
<protein>
    <submittedName>
        <fullName evidence="2">Alkyl hydroperoxide reductase</fullName>
    </submittedName>
</protein>
<accession>A0ABQ2D3X1</accession>
<dbReference type="PROSITE" id="PS51352">
    <property type="entry name" value="THIOREDOXIN_2"/>
    <property type="match status" value="1"/>
</dbReference>
<reference evidence="3" key="1">
    <citation type="journal article" date="2019" name="Int. J. Syst. Evol. Microbiol.">
        <title>The Global Catalogue of Microorganisms (GCM) 10K type strain sequencing project: providing services to taxonomists for standard genome sequencing and annotation.</title>
        <authorList>
            <consortium name="The Broad Institute Genomics Platform"/>
            <consortium name="The Broad Institute Genome Sequencing Center for Infectious Disease"/>
            <person name="Wu L."/>
            <person name="Ma J."/>
        </authorList>
    </citation>
    <scope>NUCLEOTIDE SEQUENCE [LARGE SCALE GENOMIC DNA]</scope>
    <source>
        <strain evidence="3">JCM 14370</strain>
    </source>
</reference>
<dbReference type="SUPFAM" id="SSF52833">
    <property type="entry name" value="Thioredoxin-like"/>
    <property type="match status" value="1"/>
</dbReference>
<dbReference type="Proteomes" id="UP000632222">
    <property type="component" value="Unassembled WGS sequence"/>
</dbReference>
<gene>
    <name evidence="2" type="ORF">GCM10008938_34480</name>
</gene>
<dbReference type="InterPro" id="IPR036249">
    <property type="entry name" value="Thioredoxin-like_sf"/>
</dbReference>
<dbReference type="EMBL" id="BMOD01000015">
    <property type="protein sequence ID" value="GGJ45283.1"/>
    <property type="molecule type" value="Genomic_DNA"/>
</dbReference>
<evidence type="ECO:0000313" key="3">
    <source>
        <dbReference type="Proteomes" id="UP000632222"/>
    </source>
</evidence>